<keyword evidence="1" id="KW-0238">DNA-binding</keyword>
<dbReference type="PANTHER" id="PTHR46797">
    <property type="entry name" value="HTH-TYPE TRANSCRIPTIONAL REGULATOR"/>
    <property type="match status" value="1"/>
</dbReference>
<organism evidence="3">
    <name type="scientific">Myoviridae sp. ct8iP21</name>
    <dbReference type="NCBI Taxonomy" id="2825041"/>
    <lineage>
        <taxon>Viruses</taxon>
        <taxon>Duplodnaviria</taxon>
        <taxon>Heunggongvirae</taxon>
        <taxon>Uroviricota</taxon>
        <taxon>Caudoviricetes</taxon>
    </lineage>
</organism>
<dbReference type="SUPFAM" id="SSF47413">
    <property type="entry name" value="lambda repressor-like DNA-binding domains"/>
    <property type="match status" value="1"/>
</dbReference>
<feature type="domain" description="HTH cro/C1-type" evidence="2">
    <location>
        <begin position="11"/>
        <end position="65"/>
    </location>
</feature>
<dbReference type="EMBL" id="BK016193">
    <property type="protein sequence ID" value="DAG01465.1"/>
    <property type="molecule type" value="Genomic_DNA"/>
</dbReference>
<evidence type="ECO:0000256" key="1">
    <source>
        <dbReference type="ARBA" id="ARBA00023125"/>
    </source>
</evidence>
<dbReference type="CDD" id="cd00093">
    <property type="entry name" value="HTH_XRE"/>
    <property type="match status" value="1"/>
</dbReference>
<dbReference type="PROSITE" id="PS50943">
    <property type="entry name" value="HTH_CROC1"/>
    <property type="match status" value="1"/>
</dbReference>
<evidence type="ECO:0000313" key="3">
    <source>
        <dbReference type="EMBL" id="DAG01465.1"/>
    </source>
</evidence>
<dbReference type="InterPro" id="IPR010982">
    <property type="entry name" value="Lambda_DNA-bd_dom_sf"/>
</dbReference>
<dbReference type="PANTHER" id="PTHR46797:SF1">
    <property type="entry name" value="METHYLPHOSPHONATE SYNTHASE"/>
    <property type="match status" value="1"/>
</dbReference>
<dbReference type="GO" id="GO:0003677">
    <property type="term" value="F:DNA binding"/>
    <property type="evidence" value="ECO:0007669"/>
    <property type="project" value="UniProtKB-KW"/>
</dbReference>
<dbReference type="InterPro" id="IPR001387">
    <property type="entry name" value="Cro/C1-type_HTH"/>
</dbReference>
<dbReference type="Gene3D" id="1.10.260.40">
    <property type="entry name" value="lambda repressor-like DNA-binding domains"/>
    <property type="match status" value="1"/>
</dbReference>
<dbReference type="Pfam" id="PF01381">
    <property type="entry name" value="HTH_3"/>
    <property type="match status" value="1"/>
</dbReference>
<dbReference type="InterPro" id="IPR050807">
    <property type="entry name" value="TransReg_Diox_bact_type"/>
</dbReference>
<proteinExistence type="predicted"/>
<evidence type="ECO:0000259" key="2">
    <source>
        <dbReference type="PROSITE" id="PS50943"/>
    </source>
</evidence>
<reference evidence="3" key="1">
    <citation type="journal article" date="2021" name="Proc. Natl. Acad. Sci. U.S.A.">
        <title>A Catalog of Tens of Thousands of Viruses from Human Metagenomes Reveals Hidden Associations with Chronic Diseases.</title>
        <authorList>
            <person name="Tisza M.J."/>
            <person name="Buck C.B."/>
        </authorList>
    </citation>
    <scope>NUCLEOTIDE SEQUENCE</scope>
    <source>
        <strain evidence="3">Ct8iP21</strain>
    </source>
</reference>
<sequence>MIKGMNMEILIWQVRTKRGLSCRQLAHFTGLSKSTINNLENRKTSPTLEELYTISKALHCHISDLYSE</sequence>
<protein>
    <submittedName>
        <fullName evidence="3">Helix-turn-helix XRE-family like protein</fullName>
    </submittedName>
</protein>
<name>A0A8S5V3Z3_9CAUD</name>
<dbReference type="GO" id="GO:0003700">
    <property type="term" value="F:DNA-binding transcription factor activity"/>
    <property type="evidence" value="ECO:0007669"/>
    <property type="project" value="TreeGrafter"/>
</dbReference>
<dbReference type="SMART" id="SM00530">
    <property type="entry name" value="HTH_XRE"/>
    <property type="match status" value="1"/>
</dbReference>
<accession>A0A8S5V3Z3</accession>